<dbReference type="InterPro" id="IPR023214">
    <property type="entry name" value="HAD_sf"/>
</dbReference>
<dbReference type="SUPFAM" id="SSF56784">
    <property type="entry name" value="HAD-like"/>
    <property type="match status" value="1"/>
</dbReference>
<accession>J9H092</accession>
<sequence>AAARSVIGLDWGNAIAKILPTCPVEDYERFRDIYWQWYVPHEKEVVLFPGMREFIMTLGQLGVHRAIATGKSRDGLNRVFALTGLEKEFESTQTASECLPKPNADMLEKIEIELGIPAEKTLMIGDTTHDVHMAHRFGCDVAAMTYGASPLADLEASEPTYICHTVEDLLSVLGLKVPA</sequence>
<reference evidence="1" key="1">
    <citation type="journal article" date="2012" name="PLoS ONE">
        <title>Gene sets for utilization of primary and secondary nutrition supplies in the distal gut of endangered iberian lynx.</title>
        <authorList>
            <person name="Alcaide M."/>
            <person name="Messina E."/>
            <person name="Richter M."/>
            <person name="Bargiela R."/>
            <person name="Peplies J."/>
            <person name="Huws S.A."/>
            <person name="Newbold C.J."/>
            <person name="Golyshin P.N."/>
            <person name="Simon M.A."/>
            <person name="Lopez G."/>
            <person name="Yakimov M.M."/>
            <person name="Ferrer M."/>
        </authorList>
    </citation>
    <scope>NUCLEOTIDE SEQUENCE</scope>
</reference>
<dbReference type="InterPro" id="IPR006439">
    <property type="entry name" value="HAD-SF_hydro_IA"/>
</dbReference>
<proteinExistence type="predicted"/>
<keyword evidence="1" id="KW-0378">Hydrolase</keyword>
<dbReference type="AlphaFoldDB" id="J9H092"/>
<dbReference type="GO" id="GO:0005829">
    <property type="term" value="C:cytosol"/>
    <property type="evidence" value="ECO:0007669"/>
    <property type="project" value="TreeGrafter"/>
</dbReference>
<dbReference type="Gene3D" id="3.40.50.1000">
    <property type="entry name" value="HAD superfamily/HAD-like"/>
    <property type="match status" value="1"/>
</dbReference>
<dbReference type="Pfam" id="PF13419">
    <property type="entry name" value="HAD_2"/>
    <property type="match status" value="1"/>
</dbReference>
<dbReference type="InterPro" id="IPR050155">
    <property type="entry name" value="HAD-like_hydrolase_sf"/>
</dbReference>
<name>J9H092_9ZZZZ</name>
<dbReference type="EMBL" id="AMCI01001088">
    <property type="protein sequence ID" value="EJX06690.1"/>
    <property type="molecule type" value="Genomic_DNA"/>
</dbReference>
<protein>
    <submittedName>
        <fullName evidence="1">HAD-superfamily hydrolase, subfamily IA, variant 1</fullName>
    </submittedName>
</protein>
<dbReference type="GO" id="GO:0006281">
    <property type="term" value="P:DNA repair"/>
    <property type="evidence" value="ECO:0007669"/>
    <property type="project" value="TreeGrafter"/>
</dbReference>
<dbReference type="PANTHER" id="PTHR43434:SF24">
    <property type="entry name" value="HYDROLASE-RELATED"/>
    <property type="match status" value="1"/>
</dbReference>
<dbReference type="NCBIfam" id="TIGR01549">
    <property type="entry name" value="HAD-SF-IA-v1"/>
    <property type="match status" value="1"/>
</dbReference>
<dbReference type="PANTHER" id="PTHR43434">
    <property type="entry name" value="PHOSPHOGLYCOLATE PHOSPHATASE"/>
    <property type="match status" value="1"/>
</dbReference>
<dbReference type="GO" id="GO:0008967">
    <property type="term" value="F:phosphoglycolate phosphatase activity"/>
    <property type="evidence" value="ECO:0007669"/>
    <property type="project" value="TreeGrafter"/>
</dbReference>
<comment type="caution">
    <text evidence="1">The sequence shown here is derived from an EMBL/GenBank/DDBJ whole genome shotgun (WGS) entry which is preliminary data.</text>
</comment>
<dbReference type="InterPro" id="IPR041492">
    <property type="entry name" value="HAD_2"/>
</dbReference>
<organism evidence="1">
    <name type="scientific">gut metagenome</name>
    <dbReference type="NCBI Taxonomy" id="749906"/>
    <lineage>
        <taxon>unclassified sequences</taxon>
        <taxon>metagenomes</taxon>
        <taxon>organismal metagenomes</taxon>
    </lineage>
</organism>
<evidence type="ECO:0000313" key="1">
    <source>
        <dbReference type="EMBL" id="EJX06690.1"/>
    </source>
</evidence>
<gene>
    <name evidence="1" type="ORF">EVA_05200</name>
</gene>
<feature type="non-terminal residue" evidence="1">
    <location>
        <position position="1"/>
    </location>
</feature>
<dbReference type="InterPro" id="IPR036412">
    <property type="entry name" value="HAD-like_sf"/>
</dbReference>